<proteinExistence type="predicted"/>
<dbReference type="HOGENOM" id="CLU_002512_0_1_1"/>
<dbReference type="InterPro" id="IPR056625">
    <property type="entry name" value="SH3_CYT4"/>
</dbReference>
<dbReference type="GO" id="GO:0006402">
    <property type="term" value="P:mRNA catabolic process"/>
    <property type="evidence" value="ECO:0000318"/>
    <property type="project" value="GO_Central"/>
</dbReference>
<dbReference type="EMBL" id="BN001306">
    <property type="protein sequence ID" value="CBF82444.1"/>
    <property type="molecule type" value="Genomic_DNA"/>
</dbReference>
<dbReference type="InterPro" id="IPR001900">
    <property type="entry name" value="RNase_II/R"/>
</dbReference>
<dbReference type="SMART" id="SM00955">
    <property type="entry name" value="RNB"/>
    <property type="match status" value="1"/>
</dbReference>
<dbReference type="InParanoid" id="C8VK46"/>
<dbReference type="InterPro" id="IPR050180">
    <property type="entry name" value="RNR_Ribonuclease"/>
</dbReference>
<dbReference type="GO" id="GO:0000932">
    <property type="term" value="C:P-body"/>
    <property type="evidence" value="ECO:0000318"/>
    <property type="project" value="GO_Central"/>
</dbReference>
<organism evidence="3 4">
    <name type="scientific">Emericella nidulans (strain FGSC A4 / ATCC 38163 / CBS 112.46 / NRRL 194 / M139)</name>
    <name type="common">Aspergillus nidulans</name>
    <dbReference type="NCBI Taxonomy" id="227321"/>
    <lineage>
        <taxon>Eukaryota</taxon>
        <taxon>Fungi</taxon>
        <taxon>Dikarya</taxon>
        <taxon>Ascomycota</taxon>
        <taxon>Pezizomycotina</taxon>
        <taxon>Eurotiomycetes</taxon>
        <taxon>Eurotiomycetidae</taxon>
        <taxon>Eurotiales</taxon>
        <taxon>Aspergillaceae</taxon>
        <taxon>Aspergillus</taxon>
        <taxon>Aspergillus subgen. Nidulantes</taxon>
    </lineage>
</organism>
<evidence type="ECO:0000256" key="1">
    <source>
        <dbReference type="SAM" id="MobiDB-lite"/>
    </source>
</evidence>
<dbReference type="Pfam" id="PF23216">
    <property type="entry name" value="WHD_CYT4"/>
    <property type="match status" value="1"/>
</dbReference>
<dbReference type="OMA" id="WPYFFPR"/>
<evidence type="ECO:0000313" key="3">
    <source>
        <dbReference type="EMBL" id="CBF82444.1"/>
    </source>
</evidence>
<dbReference type="GO" id="GO:0000175">
    <property type="term" value="F:3'-5'-RNA exonuclease activity"/>
    <property type="evidence" value="ECO:0000318"/>
    <property type="project" value="GO_Central"/>
</dbReference>
<dbReference type="VEuPathDB" id="FungiDB:AN9151"/>
<dbReference type="OrthoDB" id="2285229at2759"/>
<dbReference type="eggNOG" id="KOG2102">
    <property type="taxonomic scope" value="Eukaryota"/>
</dbReference>
<evidence type="ECO:0000259" key="2">
    <source>
        <dbReference type="SMART" id="SM00955"/>
    </source>
</evidence>
<gene>
    <name evidence="3" type="ORF">ANIA_09151</name>
</gene>
<dbReference type="PANTHER" id="PTHR23355:SF65">
    <property type="entry name" value="EXORIBONUCLEASE CYT-4, PUTATIVE (AFU_ORTHOLOGUE AFUA_7G01550)-RELATED"/>
    <property type="match status" value="1"/>
</dbReference>
<accession>C8VK46</accession>
<dbReference type="AlphaFoldDB" id="C8VK46"/>
<dbReference type="Pfam" id="PF23214">
    <property type="entry name" value="SH3_CYT4"/>
    <property type="match status" value="1"/>
</dbReference>
<dbReference type="Proteomes" id="UP000000560">
    <property type="component" value="Chromosome VI"/>
</dbReference>
<reference evidence="4" key="1">
    <citation type="journal article" date="2005" name="Nature">
        <title>Sequencing of Aspergillus nidulans and comparative analysis with A. fumigatus and A. oryzae.</title>
        <authorList>
            <person name="Galagan J.E."/>
            <person name="Calvo S.E."/>
            <person name="Cuomo C."/>
            <person name="Ma L.J."/>
            <person name="Wortman J.R."/>
            <person name="Batzoglou S."/>
            <person name="Lee S.I."/>
            <person name="Basturkmen M."/>
            <person name="Spevak C.C."/>
            <person name="Clutterbuck J."/>
            <person name="Kapitonov V."/>
            <person name="Jurka J."/>
            <person name="Scazzocchio C."/>
            <person name="Farman M."/>
            <person name="Butler J."/>
            <person name="Purcell S."/>
            <person name="Harris S."/>
            <person name="Braus G.H."/>
            <person name="Draht O."/>
            <person name="Busch S."/>
            <person name="D'Enfert C."/>
            <person name="Bouchier C."/>
            <person name="Goldman G.H."/>
            <person name="Bell-Pedersen D."/>
            <person name="Griffiths-Jones S."/>
            <person name="Doonan J.H."/>
            <person name="Yu J."/>
            <person name="Vienken K."/>
            <person name="Pain A."/>
            <person name="Freitag M."/>
            <person name="Selker E.U."/>
            <person name="Archer D.B."/>
            <person name="Penalva M.A."/>
            <person name="Oakley B.R."/>
            <person name="Momany M."/>
            <person name="Tanaka T."/>
            <person name="Kumagai T."/>
            <person name="Asai K."/>
            <person name="Machida M."/>
            <person name="Nierman W.C."/>
            <person name="Denning D.W."/>
            <person name="Caddick M."/>
            <person name="Hynes M."/>
            <person name="Paoletti M."/>
            <person name="Fischer R."/>
            <person name="Miller B."/>
            <person name="Dyer P."/>
            <person name="Sachs M.S."/>
            <person name="Osmani S.A."/>
            <person name="Birren B.W."/>
        </authorList>
    </citation>
    <scope>NUCLEOTIDE SEQUENCE [LARGE SCALE GENOMIC DNA]</scope>
    <source>
        <strain evidence="4">FGSC A4 / ATCC 38163 / CBS 112.46 / NRRL 194 / M139</strain>
    </source>
</reference>
<sequence length="1050" mass="118607">MPLTAYRARISGRATGPGFVKLGHSTSVARSCPAALSRLAARPVIARRYNSNETQSSVGDSLRKPQSIDDIRLQTEFEKNKDIRDYLRKWQEITPNTLDPVRNIELSESSQPWTGNMFTFGSDLDDAVDDKLRLTDEDMSGFAHIADEGEGVYDYLQPGDLVVFRMYAPFCSAWKPLTIGSSHEILRYGIYVRSINKQHQFYTHRGKWRIADTKDVDFVVRGFVSPKSVRRLHPYFPDTTAELLGEIQSTIEGGVPREAGARLLEKLNEFDAQVQALYRANSIRFDNIYEVVAHPEKQLQMTLDELACEALEIEPDQINDVIRYVVHRSCRQFPFLIDNDRSSLFTFQYVIFPTSVATMLTRVTTWVREHQSFLVGSVTANSVKSHHPMVTFIQKAQRLIRQSRVIRSPTVMACVGPSAQRFALEGAGISQVVRKVSNEAFTSFNDNDKLIIRFLQLWCIPPKRMKSAALQSAGSHIMRATGMYSAMELNSGSAPLFLQELGVFAPWENLRLLDQDLNLSPYPPTSDQKWSQFQGETQSSRRNCLGDAMAALRKDWGELPVYCVDAIDAQEIDDGISLERIPGSDSFWIHVHVANPSSYLNVGHRLIEYAAARLQTLYVPERTYPILPPSLTQEHFSLAPGRPCLTFSAKLNLQGQVLESNVTNGVVRNVKYITHDKLRSVFGVEADSSMKPLTVGGKMPERSRPDLQDTLSPEDENTFHTLRQLMLGFREYRRKNGAMEWPNNINTPVSMTVGRRPLDPPSIEVTHGGYYIGDPIIQLCPQKIDPHEVLDLSKHDLVSLLMNLACWVSAKWLAERNIPAVYDGTNYHPEYPPLTRENMSEYGGQGFFELAAPRGVSSSRPIHHIPLGLDAYVKSTSPLRRYSDLLAHYQIEAALRFEHEHGRRLDASNPDDAKALPFSHEDVEEHISRSRWKKNRLRAIDHGSKQFWACMLLFRAFYFAECALPETFECLVHRPFSQTAMVGTQYDNGFLGAITSLGVRCAIIVPPEVKDVDVLSVVEAKITSVNLARCLVTVQATRLVKPFKRVGEWA</sequence>
<feature type="domain" description="RNB" evidence="2">
    <location>
        <begin position="553"/>
        <end position="897"/>
    </location>
</feature>
<protein>
    <submittedName>
        <fullName evidence="3">Mitochondrial exoribonuclease Cyt-4, putative (AFU_orthologue AFUA_7G01550)</fullName>
    </submittedName>
</protein>
<dbReference type="KEGG" id="ani:ANIA_09151"/>
<evidence type="ECO:0000313" key="4">
    <source>
        <dbReference type="Proteomes" id="UP000000560"/>
    </source>
</evidence>
<dbReference type="Pfam" id="PF00773">
    <property type="entry name" value="RNB"/>
    <property type="match status" value="1"/>
</dbReference>
<dbReference type="STRING" id="227321.C8VK46"/>
<dbReference type="InterPro" id="IPR056624">
    <property type="entry name" value="WH_CYT4"/>
</dbReference>
<dbReference type="RefSeq" id="XP_050468329.1">
    <property type="nucleotide sequence ID" value="XM_050612403.1"/>
</dbReference>
<feature type="region of interest" description="Disordered" evidence="1">
    <location>
        <begin position="692"/>
        <end position="714"/>
    </location>
</feature>
<dbReference type="InterPro" id="IPR012340">
    <property type="entry name" value="NA-bd_OB-fold"/>
</dbReference>
<name>C8VK46_EMENI</name>
<keyword evidence="4" id="KW-1185">Reference proteome</keyword>
<dbReference type="SUPFAM" id="SSF50249">
    <property type="entry name" value="Nucleic acid-binding proteins"/>
    <property type="match status" value="1"/>
</dbReference>
<reference evidence="4" key="2">
    <citation type="journal article" date="2009" name="Fungal Genet. Biol.">
        <title>The 2008 update of the Aspergillus nidulans genome annotation: a community effort.</title>
        <authorList>
            <person name="Wortman J.R."/>
            <person name="Gilsenan J.M."/>
            <person name="Joardar V."/>
            <person name="Deegan J."/>
            <person name="Clutterbuck J."/>
            <person name="Andersen M.R."/>
            <person name="Archer D."/>
            <person name="Bencina M."/>
            <person name="Braus G."/>
            <person name="Coutinho P."/>
            <person name="von Dohren H."/>
            <person name="Doonan J."/>
            <person name="Driessen A.J."/>
            <person name="Durek P."/>
            <person name="Espeso E."/>
            <person name="Fekete E."/>
            <person name="Flipphi M."/>
            <person name="Estrada C.G."/>
            <person name="Geysens S."/>
            <person name="Goldman G."/>
            <person name="de Groot P.W."/>
            <person name="Hansen K."/>
            <person name="Harris S.D."/>
            <person name="Heinekamp T."/>
            <person name="Helmstaedt K."/>
            <person name="Henrissat B."/>
            <person name="Hofmann G."/>
            <person name="Homan T."/>
            <person name="Horio T."/>
            <person name="Horiuchi H."/>
            <person name="James S."/>
            <person name="Jones M."/>
            <person name="Karaffa L."/>
            <person name="Karanyi Z."/>
            <person name="Kato M."/>
            <person name="Keller N."/>
            <person name="Kelly D.E."/>
            <person name="Kiel J.A."/>
            <person name="Kim J.M."/>
            <person name="van der Klei I.J."/>
            <person name="Klis F.M."/>
            <person name="Kovalchuk A."/>
            <person name="Krasevec N."/>
            <person name="Kubicek C.P."/>
            <person name="Liu B."/>
            <person name="Maccabe A."/>
            <person name="Meyer V."/>
            <person name="Mirabito P."/>
            <person name="Miskei M."/>
            <person name="Mos M."/>
            <person name="Mullins J."/>
            <person name="Nelson D.R."/>
            <person name="Nielsen J."/>
            <person name="Oakley B.R."/>
            <person name="Osmani S.A."/>
            <person name="Pakula T."/>
            <person name="Paszewski A."/>
            <person name="Paulsen I."/>
            <person name="Pilsyk S."/>
            <person name="Pocsi I."/>
            <person name="Punt P.J."/>
            <person name="Ram A.F."/>
            <person name="Ren Q."/>
            <person name="Robellet X."/>
            <person name="Robson G."/>
            <person name="Seiboth B."/>
            <person name="van Solingen P."/>
            <person name="Specht T."/>
            <person name="Sun J."/>
            <person name="Taheri-Talesh N."/>
            <person name="Takeshita N."/>
            <person name="Ussery D."/>
            <person name="vanKuyk P.A."/>
            <person name="Visser H."/>
            <person name="van de Vondervoort P.J."/>
            <person name="de Vries R.P."/>
            <person name="Walton J."/>
            <person name="Xiang X."/>
            <person name="Xiong Y."/>
            <person name="Zeng A.P."/>
            <person name="Brandt B.W."/>
            <person name="Cornell M.J."/>
            <person name="van den Hondel C.A."/>
            <person name="Visser J."/>
            <person name="Oliver S.G."/>
            <person name="Turner G."/>
        </authorList>
    </citation>
    <scope>GENOME REANNOTATION</scope>
    <source>
        <strain evidence="4">FGSC A4 / ATCC 38163 / CBS 112.46 / NRRL 194 / M139</strain>
    </source>
</reference>
<dbReference type="PANTHER" id="PTHR23355">
    <property type="entry name" value="RIBONUCLEASE"/>
    <property type="match status" value="1"/>
</dbReference>
<dbReference type="GO" id="GO:0003723">
    <property type="term" value="F:RNA binding"/>
    <property type="evidence" value="ECO:0007669"/>
    <property type="project" value="InterPro"/>
</dbReference>
<dbReference type="GeneID" id="2868009"/>